<dbReference type="AlphaFoldDB" id="A0AAW0SM58"/>
<gene>
    <name evidence="1" type="ORF">O3P69_009827</name>
</gene>
<accession>A0AAW0SM58</accession>
<proteinExistence type="predicted"/>
<evidence type="ECO:0000313" key="2">
    <source>
        <dbReference type="Proteomes" id="UP001487740"/>
    </source>
</evidence>
<sequence>MTAWMGMATVPDQISTQSLGGGQASIPRLPTAKFYYDNNFSRLKKRPGVSAGITLLNASPSPPSLML</sequence>
<dbReference type="EMBL" id="JARAKH010000048">
    <property type="protein sequence ID" value="KAK8376438.1"/>
    <property type="molecule type" value="Genomic_DNA"/>
</dbReference>
<reference evidence="1 2" key="1">
    <citation type="submission" date="2023-03" db="EMBL/GenBank/DDBJ databases">
        <title>High-quality genome of Scylla paramamosain provides insights in environmental adaptation.</title>
        <authorList>
            <person name="Zhang L."/>
        </authorList>
    </citation>
    <scope>NUCLEOTIDE SEQUENCE [LARGE SCALE GENOMIC DNA]</scope>
    <source>
        <strain evidence="1">LZ_2023a</strain>
        <tissue evidence="1">Muscle</tissue>
    </source>
</reference>
<name>A0AAW0SM58_SCYPA</name>
<evidence type="ECO:0000313" key="1">
    <source>
        <dbReference type="EMBL" id="KAK8376438.1"/>
    </source>
</evidence>
<keyword evidence="2" id="KW-1185">Reference proteome</keyword>
<protein>
    <submittedName>
        <fullName evidence="1">Uncharacterized protein</fullName>
    </submittedName>
</protein>
<dbReference type="Proteomes" id="UP001487740">
    <property type="component" value="Unassembled WGS sequence"/>
</dbReference>
<comment type="caution">
    <text evidence="1">The sequence shown here is derived from an EMBL/GenBank/DDBJ whole genome shotgun (WGS) entry which is preliminary data.</text>
</comment>
<organism evidence="1 2">
    <name type="scientific">Scylla paramamosain</name>
    <name type="common">Mud crab</name>
    <dbReference type="NCBI Taxonomy" id="85552"/>
    <lineage>
        <taxon>Eukaryota</taxon>
        <taxon>Metazoa</taxon>
        <taxon>Ecdysozoa</taxon>
        <taxon>Arthropoda</taxon>
        <taxon>Crustacea</taxon>
        <taxon>Multicrustacea</taxon>
        <taxon>Malacostraca</taxon>
        <taxon>Eumalacostraca</taxon>
        <taxon>Eucarida</taxon>
        <taxon>Decapoda</taxon>
        <taxon>Pleocyemata</taxon>
        <taxon>Brachyura</taxon>
        <taxon>Eubrachyura</taxon>
        <taxon>Portunoidea</taxon>
        <taxon>Portunidae</taxon>
        <taxon>Portuninae</taxon>
        <taxon>Scylla</taxon>
    </lineage>
</organism>